<evidence type="ECO:0000313" key="3">
    <source>
        <dbReference type="Proteomes" id="UP000705379"/>
    </source>
</evidence>
<evidence type="ECO:0000313" key="2">
    <source>
        <dbReference type="EMBL" id="MBS8259644.1"/>
    </source>
</evidence>
<protein>
    <submittedName>
        <fullName evidence="2">Uncharacterized protein</fullName>
    </submittedName>
</protein>
<reference evidence="2" key="2">
    <citation type="journal article" date="2021" name="Microorganisms">
        <title>Bacterial Dimethylsulfoniopropionate Biosynthesis in the East China Sea.</title>
        <authorList>
            <person name="Liu J."/>
            <person name="Zhang Y."/>
            <person name="Liu J."/>
            <person name="Zhong H."/>
            <person name="Williams B.T."/>
            <person name="Zheng Y."/>
            <person name="Curson A.R.J."/>
            <person name="Sun C."/>
            <person name="Sun H."/>
            <person name="Song D."/>
            <person name="Wagner Mackenzie B."/>
            <person name="Bermejo Martinez A."/>
            <person name="Todd J.D."/>
            <person name="Zhang X.H."/>
        </authorList>
    </citation>
    <scope>NUCLEOTIDE SEQUENCE</scope>
    <source>
        <strain evidence="2">AESS21</strain>
    </source>
</reference>
<evidence type="ECO:0000256" key="1">
    <source>
        <dbReference type="SAM" id="MobiDB-lite"/>
    </source>
</evidence>
<proteinExistence type="predicted"/>
<accession>A0A944GRY3</accession>
<sequence>MLESLVFPHVIVFEGIDRGQNEAIPLRQLPGYSGGSAIGQARQRPANALVMTFSSGDRGARINASPKHMDADQHGLLP</sequence>
<name>A0A944GRY3_9HYPH</name>
<organism evidence="2 3">
    <name type="scientific">Roseibium polysiphoniae</name>
    <dbReference type="NCBI Taxonomy" id="2571221"/>
    <lineage>
        <taxon>Bacteria</taxon>
        <taxon>Pseudomonadati</taxon>
        <taxon>Pseudomonadota</taxon>
        <taxon>Alphaproteobacteria</taxon>
        <taxon>Hyphomicrobiales</taxon>
        <taxon>Stappiaceae</taxon>
        <taxon>Roseibium</taxon>
    </lineage>
</organism>
<dbReference type="EMBL" id="QTKU01000001">
    <property type="protein sequence ID" value="MBS8259644.1"/>
    <property type="molecule type" value="Genomic_DNA"/>
</dbReference>
<gene>
    <name evidence="2" type="ORF">DYI23_05375</name>
</gene>
<dbReference type="AlphaFoldDB" id="A0A944GRY3"/>
<dbReference type="Proteomes" id="UP000705379">
    <property type="component" value="Unassembled WGS sequence"/>
</dbReference>
<feature type="compositionally biased region" description="Basic and acidic residues" evidence="1">
    <location>
        <begin position="67"/>
        <end position="78"/>
    </location>
</feature>
<feature type="region of interest" description="Disordered" evidence="1">
    <location>
        <begin position="59"/>
        <end position="78"/>
    </location>
</feature>
<comment type="caution">
    <text evidence="2">The sequence shown here is derived from an EMBL/GenBank/DDBJ whole genome shotgun (WGS) entry which is preliminary data.</text>
</comment>
<reference evidence="2" key="1">
    <citation type="submission" date="2018-08" db="EMBL/GenBank/DDBJ databases">
        <authorList>
            <person name="Jin W."/>
            <person name="Wang H."/>
            <person name="Yang Y."/>
            <person name="Li M."/>
            <person name="Liu J."/>
        </authorList>
    </citation>
    <scope>NUCLEOTIDE SEQUENCE</scope>
    <source>
        <strain evidence="2">AESS21</strain>
    </source>
</reference>